<dbReference type="Proteomes" id="UP000198925">
    <property type="component" value="Unassembled WGS sequence"/>
</dbReference>
<dbReference type="GO" id="GO:0052621">
    <property type="term" value="F:diguanylate cyclase activity"/>
    <property type="evidence" value="ECO:0007669"/>
    <property type="project" value="UniProtKB-EC"/>
</dbReference>
<dbReference type="Pfam" id="PF22588">
    <property type="entry name" value="dCache_1_like"/>
    <property type="match status" value="1"/>
</dbReference>
<dbReference type="InterPro" id="IPR043128">
    <property type="entry name" value="Rev_trsase/Diguanyl_cyclase"/>
</dbReference>
<evidence type="ECO:0000259" key="6">
    <source>
        <dbReference type="PROSITE" id="PS50887"/>
    </source>
</evidence>
<dbReference type="Pfam" id="PF00990">
    <property type="entry name" value="GGDEF"/>
    <property type="match status" value="1"/>
</dbReference>
<dbReference type="CDD" id="cd12915">
    <property type="entry name" value="PDC2_DGC_like"/>
    <property type="match status" value="1"/>
</dbReference>
<dbReference type="Gene3D" id="3.30.450.20">
    <property type="entry name" value="PAS domain"/>
    <property type="match status" value="3"/>
</dbReference>
<dbReference type="SUPFAM" id="SSF55785">
    <property type="entry name" value="PYP-like sensor domain (PAS domain)"/>
    <property type="match status" value="1"/>
</dbReference>
<feature type="domain" description="PAC" evidence="5">
    <location>
        <begin position="397"/>
        <end position="450"/>
    </location>
</feature>
<dbReference type="Gene3D" id="3.30.70.270">
    <property type="match status" value="1"/>
</dbReference>
<keyword evidence="3" id="KW-1133">Transmembrane helix</keyword>
<dbReference type="InterPro" id="IPR001610">
    <property type="entry name" value="PAC"/>
</dbReference>
<dbReference type="InterPro" id="IPR035965">
    <property type="entry name" value="PAS-like_dom_sf"/>
</dbReference>
<feature type="domain" description="GGDEF" evidence="6">
    <location>
        <begin position="482"/>
        <end position="623"/>
    </location>
</feature>
<evidence type="ECO:0000313" key="8">
    <source>
        <dbReference type="Proteomes" id="UP000198925"/>
    </source>
</evidence>
<keyword evidence="3" id="KW-0812">Transmembrane</keyword>
<dbReference type="EMBL" id="FMZX01000014">
    <property type="protein sequence ID" value="SDD91632.1"/>
    <property type="molecule type" value="Genomic_DNA"/>
</dbReference>
<dbReference type="InterPro" id="IPR000160">
    <property type="entry name" value="GGDEF_dom"/>
</dbReference>
<dbReference type="FunFam" id="3.30.70.270:FF:000001">
    <property type="entry name" value="Diguanylate cyclase domain protein"/>
    <property type="match status" value="1"/>
</dbReference>
<dbReference type="NCBIfam" id="TIGR00229">
    <property type="entry name" value="sensory_box"/>
    <property type="match status" value="1"/>
</dbReference>
<dbReference type="GO" id="GO:0005886">
    <property type="term" value="C:plasma membrane"/>
    <property type="evidence" value="ECO:0007669"/>
    <property type="project" value="TreeGrafter"/>
</dbReference>
<dbReference type="InterPro" id="IPR029787">
    <property type="entry name" value="Nucleotide_cyclase"/>
</dbReference>
<dbReference type="PROSITE" id="PS50887">
    <property type="entry name" value="GGDEF"/>
    <property type="match status" value="1"/>
</dbReference>
<dbReference type="PANTHER" id="PTHR45138:SF9">
    <property type="entry name" value="DIGUANYLATE CYCLASE DGCM-RELATED"/>
    <property type="match status" value="1"/>
</dbReference>
<dbReference type="PROSITE" id="PS50113">
    <property type="entry name" value="PAC"/>
    <property type="match status" value="1"/>
</dbReference>
<keyword evidence="8" id="KW-1185">Reference proteome</keyword>
<dbReference type="SMART" id="SM00086">
    <property type="entry name" value="PAC"/>
    <property type="match status" value="1"/>
</dbReference>
<feature type="transmembrane region" description="Helical" evidence="3">
    <location>
        <begin position="285"/>
        <end position="304"/>
    </location>
</feature>
<reference evidence="7 8" key="1">
    <citation type="submission" date="2016-10" db="EMBL/GenBank/DDBJ databases">
        <authorList>
            <person name="de Groot N.N."/>
        </authorList>
    </citation>
    <scope>NUCLEOTIDE SEQUENCE [LARGE SCALE GENOMIC DNA]</scope>
    <source>
        <strain evidence="7 8">CPCC 100156</strain>
    </source>
</reference>
<protein>
    <recommendedName>
        <fullName evidence="1">diguanylate cyclase</fullName>
        <ecNumber evidence="1">2.7.7.65</ecNumber>
    </recommendedName>
</protein>
<dbReference type="SMART" id="SM00267">
    <property type="entry name" value="GGDEF"/>
    <property type="match status" value="1"/>
</dbReference>
<accession>A0A1G6YMT0</accession>
<dbReference type="InterPro" id="IPR050469">
    <property type="entry name" value="Diguanylate_Cyclase"/>
</dbReference>
<dbReference type="PANTHER" id="PTHR45138">
    <property type="entry name" value="REGULATORY COMPONENTS OF SENSORY TRANSDUCTION SYSTEM"/>
    <property type="match status" value="1"/>
</dbReference>
<feature type="domain" description="PAS" evidence="4">
    <location>
        <begin position="323"/>
        <end position="378"/>
    </location>
</feature>
<evidence type="ECO:0000256" key="3">
    <source>
        <dbReference type="SAM" id="Phobius"/>
    </source>
</evidence>
<dbReference type="GO" id="GO:1902201">
    <property type="term" value="P:negative regulation of bacterial-type flagellum-dependent cell motility"/>
    <property type="evidence" value="ECO:0007669"/>
    <property type="project" value="TreeGrafter"/>
</dbReference>
<evidence type="ECO:0000256" key="2">
    <source>
        <dbReference type="ARBA" id="ARBA00034247"/>
    </source>
</evidence>
<dbReference type="NCBIfam" id="TIGR00254">
    <property type="entry name" value="GGDEF"/>
    <property type="match status" value="1"/>
</dbReference>
<dbReference type="Pfam" id="PF08447">
    <property type="entry name" value="PAS_3"/>
    <property type="match status" value="1"/>
</dbReference>
<dbReference type="InterPro" id="IPR000700">
    <property type="entry name" value="PAS-assoc_C"/>
</dbReference>
<dbReference type="InterPro" id="IPR013655">
    <property type="entry name" value="PAS_fold_3"/>
</dbReference>
<comment type="catalytic activity">
    <reaction evidence="2">
        <text>2 GTP = 3',3'-c-di-GMP + 2 diphosphate</text>
        <dbReference type="Rhea" id="RHEA:24898"/>
        <dbReference type="ChEBI" id="CHEBI:33019"/>
        <dbReference type="ChEBI" id="CHEBI:37565"/>
        <dbReference type="ChEBI" id="CHEBI:58805"/>
        <dbReference type="EC" id="2.7.7.65"/>
    </reaction>
</comment>
<evidence type="ECO:0000259" key="5">
    <source>
        <dbReference type="PROSITE" id="PS50113"/>
    </source>
</evidence>
<dbReference type="AlphaFoldDB" id="A0A1G6YMT0"/>
<keyword evidence="3" id="KW-0472">Membrane</keyword>
<evidence type="ECO:0000259" key="4">
    <source>
        <dbReference type="PROSITE" id="PS50112"/>
    </source>
</evidence>
<dbReference type="PROSITE" id="PS50112">
    <property type="entry name" value="PAS"/>
    <property type="match status" value="1"/>
</dbReference>
<sequence length="633" mass="68610">MRSIWKAMRNGWTAALSVLVILGFCALSIAVILQLRADRWAQATDAAMNLNRAVGQDIARTFSTLDLALLGVAERLHADQGAYREQILHTPVFERSATAQHLGAVMVLDSAGVVVSDTGPIQMRGTNLANREYYEVHRAGTVEGLHISRPFRGRTTGEWRLALSRRWDRQDGSFGGVVMASLKLDYIRGIFGSLDLGPGGRITLFREDGIVLLRSPQGEAMIDLDLSQGTAFRAIPTAAEGHYRSISGRDGVERFYVFKRIEGLPLILNLGTSIDAIEDGWRPRALVIGGTTLVLVGALLAALWRLRLELRRRRTAELLARRREADFRLLAENTGDMVSRIGPDGIRRYVSPAAYAILGRGPDQLLGTSALEGVHPEDLPALATEVARLRGRTAEAVTVTYRSWRADGAEIWLESTLKAVPGTVPGRLDGVVAVTRDITERKVLERQLATLARLDGLTGVANRRSFDEALGRAWAHCMQAGLPVSLILVDVDRFKAFNDHYGHQGGDGCLRVVAATVGATIRRAGDLVARYGGEEFVVLLPETDAEGAAAVAERLRMEVEALALPHAACGREDGVVTVSVGLATMRPASCRSARGPEALVEAADQALYQAKQAGRNRVMRAPQIDPLGPVAAL</sequence>
<dbReference type="InterPro" id="IPR000014">
    <property type="entry name" value="PAS"/>
</dbReference>
<dbReference type="STRING" id="938405.SAMN02927895_04014"/>
<organism evidence="7 8">
    <name type="scientific">Belnapia rosea</name>
    <dbReference type="NCBI Taxonomy" id="938405"/>
    <lineage>
        <taxon>Bacteria</taxon>
        <taxon>Pseudomonadati</taxon>
        <taxon>Pseudomonadota</taxon>
        <taxon>Alphaproteobacteria</taxon>
        <taxon>Acetobacterales</taxon>
        <taxon>Roseomonadaceae</taxon>
        <taxon>Belnapia</taxon>
    </lineage>
</organism>
<gene>
    <name evidence="7" type="ORF">SAMN04487779_1014115</name>
</gene>
<dbReference type="CDD" id="cd12914">
    <property type="entry name" value="PDC1_DGC_like"/>
    <property type="match status" value="1"/>
</dbReference>
<dbReference type="SUPFAM" id="SSF55073">
    <property type="entry name" value="Nucleotide cyclase"/>
    <property type="match status" value="1"/>
</dbReference>
<dbReference type="InterPro" id="IPR054327">
    <property type="entry name" value="His-kinase-like_sensor"/>
</dbReference>
<dbReference type="CDD" id="cd01949">
    <property type="entry name" value="GGDEF"/>
    <property type="match status" value="1"/>
</dbReference>
<name>A0A1G6YMT0_9PROT</name>
<dbReference type="RefSeq" id="WP_176849696.1">
    <property type="nucleotide sequence ID" value="NZ_FMZX01000014.1"/>
</dbReference>
<evidence type="ECO:0000313" key="7">
    <source>
        <dbReference type="EMBL" id="SDD91632.1"/>
    </source>
</evidence>
<dbReference type="EC" id="2.7.7.65" evidence="1"/>
<dbReference type="SMART" id="SM00091">
    <property type="entry name" value="PAS"/>
    <property type="match status" value="1"/>
</dbReference>
<dbReference type="GO" id="GO:0043709">
    <property type="term" value="P:cell adhesion involved in single-species biofilm formation"/>
    <property type="evidence" value="ECO:0007669"/>
    <property type="project" value="TreeGrafter"/>
</dbReference>
<dbReference type="CDD" id="cd00130">
    <property type="entry name" value="PAS"/>
    <property type="match status" value="1"/>
</dbReference>
<proteinExistence type="predicted"/>
<evidence type="ECO:0000256" key="1">
    <source>
        <dbReference type="ARBA" id="ARBA00012528"/>
    </source>
</evidence>